<dbReference type="Proteomes" id="UP001189429">
    <property type="component" value="Unassembled WGS sequence"/>
</dbReference>
<feature type="non-terminal residue" evidence="2">
    <location>
        <position position="55"/>
    </location>
</feature>
<evidence type="ECO:0000313" key="2">
    <source>
        <dbReference type="EMBL" id="CAK0910086.1"/>
    </source>
</evidence>
<proteinExistence type="predicted"/>
<name>A0ABN9YBH0_9DINO</name>
<keyword evidence="3" id="KW-1185">Reference proteome</keyword>
<gene>
    <name evidence="2" type="ORF">PCOR1329_LOCUS84339</name>
</gene>
<reference evidence="2" key="1">
    <citation type="submission" date="2023-10" db="EMBL/GenBank/DDBJ databases">
        <authorList>
            <person name="Chen Y."/>
            <person name="Shah S."/>
            <person name="Dougan E. K."/>
            <person name="Thang M."/>
            <person name="Chan C."/>
        </authorList>
    </citation>
    <scope>NUCLEOTIDE SEQUENCE [LARGE SCALE GENOMIC DNA]</scope>
</reference>
<feature type="region of interest" description="Disordered" evidence="1">
    <location>
        <begin position="25"/>
        <end position="55"/>
    </location>
</feature>
<organism evidence="2 3">
    <name type="scientific">Prorocentrum cordatum</name>
    <dbReference type="NCBI Taxonomy" id="2364126"/>
    <lineage>
        <taxon>Eukaryota</taxon>
        <taxon>Sar</taxon>
        <taxon>Alveolata</taxon>
        <taxon>Dinophyceae</taxon>
        <taxon>Prorocentrales</taxon>
        <taxon>Prorocentraceae</taxon>
        <taxon>Prorocentrum</taxon>
    </lineage>
</organism>
<protein>
    <submittedName>
        <fullName evidence="2">Uncharacterized protein</fullName>
    </submittedName>
</protein>
<comment type="caution">
    <text evidence="2">The sequence shown here is derived from an EMBL/GenBank/DDBJ whole genome shotgun (WGS) entry which is preliminary data.</text>
</comment>
<accession>A0ABN9YBH0</accession>
<sequence>MTQIADQIQWFTDNKGLAQKMHNEVMGKKAVREGRLRRQLQPPRERPSSQAKASE</sequence>
<feature type="compositionally biased region" description="Basic and acidic residues" evidence="1">
    <location>
        <begin position="25"/>
        <end position="36"/>
    </location>
</feature>
<evidence type="ECO:0000256" key="1">
    <source>
        <dbReference type="SAM" id="MobiDB-lite"/>
    </source>
</evidence>
<evidence type="ECO:0000313" key="3">
    <source>
        <dbReference type="Proteomes" id="UP001189429"/>
    </source>
</evidence>
<dbReference type="EMBL" id="CAUYUJ010022317">
    <property type="protein sequence ID" value="CAK0910086.1"/>
    <property type="molecule type" value="Genomic_DNA"/>
</dbReference>